<evidence type="ECO:0000313" key="1">
    <source>
        <dbReference type="EMBL" id="KPI89100.1"/>
    </source>
</evidence>
<evidence type="ECO:0000313" key="2">
    <source>
        <dbReference type="Proteomes" id="UP000038009"/>
    </source>
</evidence>
<comment type="caution">
    <text evidence="1">The sequence shown here is derived from an EMBL/GenBank/DDBJ whole genome shotgun (WGS) entry which is preliminary data.</text>
</comment>
<accession>A0A0N1IM70</accession>
<dbReference type="EMBL" id="LJSK01000031">
    <property type="protein sequence ID" value="KPI89100.1"/>
    <property type="molecule type" value="Genomic_DNA"/>
</dbReference>
<reference evidence="1 2" key="1">
    <citation type="journal article" date="2015" name="PLoS Pathog.">
        <title>Leptomonas seymouri: Adaptations to the Dixenous Life Cycle Analyzed by Genome Sequencing, Transcriptome Profiling and Co-infection with Leishmania donovani.</title>
        <authorList>
            <person name="Kraeva N."/>
            <person name="Butenko A."/>
            <person name="Hlavacova J."/>
            <person name="Kostygov A."/>
            <person name="Myskova J."/>
            <person name="Grybchuk D."/>
            <person name="Lestinova T."/>
            <person name="Votypka J."/>
            <person name="Volf P."/>
            <person name="Opperdoes F."/>
            <person name="Flegontov P."/>
            <person name="Lukes J."/>
            <person name="Yurchenko V."/>
        </authorList>
    </citation>
    <scope>NUCLEOTIDE SEQUENCE [LARGE SCALE GENOMIC DNA]</scope>
    <source>
        <strain evidence="1 2">ATCC 30220</strain>
    </source>
</reference>
<dbReference type="Proteomes" id="UP000038009">
    <property type="component" value="Unassembled WGS sequence"/>
</dbReference>
<keyword evidence="2" id="KW-1185">Reference proteome</keyword>
<name>A0A0N1IM70_LEPSE</name>
<dbReference type="AlphaFoldDB" id="A0A0N1IM70"/>
<gene>
    <name evidence="1" type="ORF">ABL78_1744</name>
</gene>
<protein>
    <submittedName>
        <fullName evidence="1">Uncharacterized protein</fullName>
    </submittedName>
</protein>
<proteinExistence type="predicted"/>
<sequence>MAQAMQKRCFMYSFGIGKFAPYTGDASATSRAEAASNMRRTTKRPTALSFGVRRPQLKQWTGLTRPRLCGGFERPWLRRLVVIILLFLFL</sequence>
<dbReference type="VEuPathDB" id="TriTrypDB:Lsey_0031_0010"/>
<organism evidence="1 2">
    <name type="scientific">Leptomonas seymouri</name>
    <dbReference type="NCBI Taxonomy" id="5684"/>
    <lineage>
        <taxon>Eukaryota</taxon>
        <taxon>Discoba</taxon>
        <taxon>Euglenozoa</taxon>
        <taxon>Kinetoplastea</taxon>
        <taxon>Metakinetoplastina</taxon>
        <taxon>Trypanosomatida</taxon>
        <taxon>Trypanosomatidae</taxon>
        <taxon>Leishmaniinae</taxon>
        <taxon>Leptomonas</taxon>
    </lineage>
</organism>